<dbReference type="EMBL" id="LZZM01000022">
    <property type="protein sequence ID" value="OOM82249.1"/>
    <property type="molecule type" value="Genomic_DNA"/>
</dbReference>
<dbReference type="AlphaFoldDB" id="A0A1S8TXD4"/>
<comment type="caution">
    <text evidence="5">The sequence shown here is derived from an EMBL/GenBank/DDBJ whole genome shotgun (WGS) entry which is preliminary data.</text>
</comment>
<feature type="active site" description="Nucleophile" evidence="3">
    <location>
        <position position="90"/>
    </location>
</feature>
<dbReference type="GO" id="GO:0052757">
    <property type="term" value="F:chondroitin hydrolase activity"/>
    <property type="evidence" value="ECO:0007669"/>
    <property type="project" value="TreeGrafter"/>
</dbReference>
<dbReference type="SUPFAM" id="SSF48208">
    <property type="entry name" value="Six-hairpin glycosidases"/>
    <property type="match status" value="1"/>
</dbReference>
<keyword evidence="6" id="KW-1185">Reference proteome</keyword>
<feature type="binding site" evidence="4">
    <location>
        <position position="224"/>
    </location>
    <ligand>
        <name>substrate</name>
    </ligand>
</feature>
<dbReference type="OrthoDB" id="428577at2"/>
<dbReference type="InterPro" id="IPR010905">
    <property type="entry name" value="Glyco_hydro_88"/>
</dbReference>
<dbReference type="EC" id="3.2.1.179" evidence="5"/>
<dbReference type="PANTHER" id="PTHR36845:SF1">
    <property type="entry name" value="HYDROLASE, PUTATIVE (AFU_ORTHOLOGUE AFUA_7G05090)-RELATED"/>
    <property type="match status" value="1"/>
</dbReference>
<proteinExistence type="inferred from homology"/>
<feature type="binding site" evidence="4">
    <location>
        <position position="90"/>
    </location>
    <ligand>
        <name>substrate</name>
    </ligand>
</feature>
<dbReference type="RefSeq" id="WP_077845693.1">
    <property type="nucleotide sequence ID" value="NZ_LZZM01000022.1"/>
</dbReference>
<dbReference type="InterPro" id="IPR008928">
    <property type="entry name" value="6-hairpin_glycosidase_sf"/>
</dbReference>
<evidence type="ECO:0000313" key="6">
    <source>
        <dbReference type="Proteomes" id="UP000190890"/>
    </source>
</evidence>
<evidence type="ECO:0000313" key="5">
    <source>
        <dbReference type="EMBL" id="OOM82249.1"/>
    </source>
</evidence>
<evidence type="ECO:0000256" key="1">
    <source>
        <dbReference type="ARBA" id="ARBA00022801"/>
    </source>
</evidence>
<evidence type="ECO:0000256" key="4">
    <source>
        <dbReference type="PIRSR" id="PIRSR610905-2"/>
    </source>
</evidence>
<reference evidence="5 6" key="1">
    <citation type="submission" date="2016-05" db="EMBL/GenBank/DDBJ databases">
        <title>Microbial solvent formation.</title>
        <authorList>
            <person name="Poehlein A."/>
            <person name="Montoya Solano J.D."/>
            <person name="Flitsch S."/>
            <person name="Krabben P."/>
            <person name="Duerre P."/>
            <person name="Daniel R."/>
        </authorList>
    </citation>
    <scope>NUCLEOTIDE SEQUENCE [LARGE SCALE GENOMIC DNA]</scope>
    <source>
        <strain evidence="5 6">DSM 2619</strain>
    </source>
</reference>
<dbReference type="InterPro" id="IPR012341">
    <property type="entry name" value="6hp_glycosidase-like_sf"/>
</dbReference>
<evidence type="ECO:0000256" key="3">
    <source>
        <dbReference type="PIRSR" id="PIRSR610905-1"/>
    </source>
</evidence>
<name>A0A1S8TXD4_9CLOT</name>
<feature type="binding site" evidence="4">
    <location>
        <position position="152"/>
    </location>
    <ligand>
        <name>substrate</name>
    </ligand>
</feature>
<comment type="similarity">
    <text evidence="2">Belongs to the glycosyl hydrolase 88 family.</text>
</comment>
<gene>
    <name evidence="5" type="primary">ugl_1</name>
    <name evidence="5" type="ORF">CLPUN_03880</name>
</gene>
<protein>
    <submittedName>
        <fullName evidence="5">Unsaturated glucuronyl hydrolase</fullName>
        <ecNumber evidence="5">3.2.1.179</ecNumber>
    </submittedName>
</protein>
<dbReference type="InterPro" id="IPR052369">
    <property type="entry name" value="UG_Glycosaminoglycan_Hydrolase"/>
</dbReference>
<dbReference type="Proteomes" id="UP000190890">
    <property type="component" value="Unassembled WGS sequence"/>
</dbReference>
<dbReference type="PANTHER" id="PTHR36845">
    <property type="entry name" value="HYDROLASE, PUTATIVE (AFU_ORTHOLOGUE AFUA_7G05090)-RELATED"/>
    <property type="match status" value="1"/>
</dbReference>
<dbReference type="Gene3D" id="1.50.10.10">
    <property type="match status" value="1"/>
</dbReference>
<accession>A0A1S8TXD4</accession>
<keyword evidence="5" id="KW-0326">Glycosidase</keyword>
<feature type="active site" description="Proton donor" evidence="3">
    <location>
        <position position="152"/>
    </location>
</feature>
<dbReference type="Pfam" id="PF07470">
    <property type="entry name" value="Glyco_hydro_88"/>
    <property type="match status" value="1"/>
</dbReference>
<keyword evidence="1 5" id="KW-0378">Hydrolase</keyword>
<sequence length="377" mass="43136">MYNSWKEEAWAFIEEKTKLNNERIGSNFPHSAPNKKYQLENEQWWTAGFWPGILWRVYLENKDEKLRKNAESCEEKMNHLLSDTEAIDHDLGFMWTLSSLANYKITQSKQARKRALLAANLLMARFNSKGNYIRAWNAWSGRKDNSGVVIIDCLMNLPILYWASEEIGDARFKQVAEKHVEMVLNHFIRPDGSVQHMVIFDSSTGEVIEKCGGQGFAENSAWARGCAWAVYGLTLSYKYTKNEEILDAAKKTAHYFIANVKGEKYPVWDFRVPEDTEAKKYKYPDSSAGAIAACGLLLLSECVKDVEKALYLNAGEGILKNLYFECGTMNNIEEEGLIKHGTGHFPEQKNLDVPLIYGDYFFVEGISILKGEKLLFW</sequence>
<evidence type="ECO:0000256" key="2">
    <source>
        <dbReference type="ARBA" id="ARBA00038358"/>
    </source>
</evidence>
<organism evidence="5 6">
    <name type="scientific">Clostridium puniceum</name>
    <dbReference type="NCBI Taxonomy" id="29367"/>
    <lineage>
        <taxon>Bacteria</taxon>
        <taxon>Bacillati</taxon>
        <taxon>Bacillota</taxon>
        <taxon>Clostridia</taxon>
        <taxon>Eubacteriales</taxon>
        <taxon>Clostridiaceae</taxon>
        <taxon>Clostridium</taxon>
    </lineage>
</organism>
<dbReference type="GO" id="GO:0000272">
    <property type="term" value="P:polysaccharide catabolic process"/>
    <property type="evidence" value="ECO:0007669"/>
    <property type="project" value="TreeGrafter"/>
</dbReference>
<dbReference type="STRING" id="29367.CLPUN_03880"/>
<feature type="binding site" evidence="4">
    <location>
        <position position="228"/>
    </location>
    <ligand>
        <name>substrate</name>
    </ligand>
</feature>